<dbReference type="EMBL" id="JBHSDC010000017">
    <property type="protein sequence ID" value="MFC4232073.1"/>
    <property type="molecule type" value="Genomic_DNA"/>
</dbReference>
<gene>
    <name evidence="2" type="ORF">ACFOW1_09230</name>
</gene>
<reference evidence="3" key="1">
    <citation type="journal article" date="2019" name="Int. J. Syst. Evol. Microbiol.">
        <title>The Global Catalogue of Microorganisms (GCM) 10K type strain sequencing project: providing services to taxonomists for standard genome sequencing and annotation.</title>
        <authorList>
            <consortium name="The Broad Institute Genomics Platform"/>
            <consortium name="The Broad Institute Genome Sequencing Center for Infectious Disease"/>
            <person name="Wu L."/>
            <person name="Ma J."/>
        </authorList>
    </citation>
    <scope>NUCLEOTIDE SEQUENCE [LARGE SCALE GENOMIC DNA]</scope>
    <source>
        <strain evidence="3">CECT 8010</strain>
    </source>
</reference>
<comment type="caution">
    <text evidence="2">The sequence shown here is derived from an EMBL/GenBank/DDBJ whole genome shotgun (WGS) entry which is preliminary data.</text>
</comment>
<dbReference type="EC" id="2.4.-.-" evidence="2"/>
<sequence length="405" mass="45677">MHNPETLINRDIVVVGQQPWDVEIGSNCKDIALEFAKHNRVLYVNSPLDRITMLRHKADGKVQKRMAVVRGEQPALVAIQNNLWNLFPDNMIESINWLPSQFLFDIFNKRNNQILAKSIGKAIQTLGFKDVILFNDNDMFRCFYLPDLLKPAISIYYSRDFMLAVDYWKKHGTKLEPLLIAKSDIAVANSTYLANYCKQYNSNSFYVGQGCDLSLFEQPEATVIPDDIKPITKPIIGYVGALQSLRLDIAIIEHLATQQPHWQIVLVGPEDDAFKASSLHQIPNVHFLGSKPPASLPAYINAFDVCINPQIVNAVTIGNYPRKIDEYLAAGKPTVATQTEAMSIFSDHVYLATNKEDYITLITKALADNSDTLVEARKKFATSHTWANSVRDIYKAIHIVQSNKP</sequence>
<dbReference type="PANTHER" id="PTHR46401:SF2">
    <property type="entry name" value="GLYCOSYLTRANSFERASE WBBK-RELATED"/>
    <property type="match status" value="1"/>
</dbReference>
<evidence type="ECO:0000313" key="3">
    <source>
        <dbReference type="Proteomes" id="UP001595906"/>
    </source>
</evidence>
<proteinExistence type="predicted"/>
<evidence type="ECO:0000256" key="1">
    <source>
        <dbReference type="ARBA" id="ARBA00022679"/>
    </source>
</evidence>
<name>A0ABV8PY52_9BACT</name>
<dbReference type="SUPFAM" id="SSF53756">
    <property type="entry name" value="UDP-Glycosyltransferase/glycogen phosphorylase"/>
    <property type="match status" value="1"/>
</dbReference>
<dbReference type="RefSeq" id="WP_379013781.1">
    <property type="nucleotide sequence ID" value="NZ_JBHSDC010000017.1"/>
</dbReference>
<evidence type="ECO:0000313" key="2">
    <source>
        <dbReference type="EMBL" id="MFC4232073.1"/>
    </source>
</evidence>
<dbReference type="Gene3D" id="3.40.50.2000">
    <property type="entry name" value="Glycogen Phosphorylase B"/>
    <property type="match status" value="1"/>
</dbReference>
<organism evidence="2 3">
    <name type="scientific">Parasediminibacterium paludis</name>
    <dbReference type="NCBI Taxonomy" id="908966"/>
    <lineage>
        <taxon>Bacteria</taxon>
        <taxon>Pseudomonadati</taxon>
        <taxon>Bacteroidota</taxon>
        <taxon>Chitinophagia</taxon>
        <taxon>Chitinophagales</taxon>
        <taxon>Chitinophagaceae</taxon>
        <taxon>Parasediminibacterium</taxon>
    </lineage>
</organism>
<protein>
    <submittedName>
        <fullName evidence="2">Glycosyltransferase</fullName>
        <ecNumber evidence="2">2.4.-.-</ecNumber>
    </submittedName>
</protein>
<keyword evidence="1 2" id="KW-0808">Transferase</keyword>
<dbReference type="PANTHER" id="PTHR46401">
    <property type="entry name" value="GLYCOSYLTRANSFERASE WBBK-RELATED"/>
    <property type="match status" value="1"/>
</dbReference>
<dbReference type="Pfam" id="PF13692">
    <property type="entry name" value="Glyco_trans_1_4"/>
    <property type="match status" value="1"/>
</dbReference>
<keyword evidence="3" id="KW-1185">Reference proteome</keyword>
<dbReference type="Proteomes" id="UP001595906">
    <property type="component" value="Unassembled WGS sequence"/>
</dbReference>
<dbReference type="Gene3D" id="3.40.50.11010">
    <property type="match status" value="1"/>
</dbReference>
<dbReference type="GO" id="GO:0016757">
    <property type="term" value="F:glycosyltransferase activity"/>
    <property type="evidence" value="ECO:0007669"/>
    <property type="project" value="UniProtKB-KW"/>
</dbReference>
<keyword evidence="2" id="KW-0328">Glycosyltransferase</keyword>
<accession>A0ABV8PY52</accession>